<evidence type="ECO:0000313" key="3">
    <source>
        <dbReference type="Proteomes" id="UP001305414"/>
    </source>
</evidence>
<reference evidence="2 3" key="1">
    <citation type="submission" date="2023-10" db="EMBL/GenBank/DDBJ databases">
        <title>Draft genome sequence of Xylaria bambusicola isolate GMP-LS, the root and basal stem rot pathogen of sugarcane in Indonesia.</title>
        <authorList>
            <person name="Selvaraj P."/>
            <person name="Muralishankar V."/>
            <person name="Muruganantham S."/>
            <person name="Sp S."/>
            <person name="Haryani S."/>
            <person name="Lau K.J.X."/>
            <person name="Naqvi N.I."/>
        </authorList>
    </citation>
    <scope>NUCLEOTIDE SEQUENCE [LARGE SCALE GENOMIC DNA]</scope>
    <source>
        <strain evidence="2">GMP-LS</strain>
    </source>
</reference>
<accession>A0AAN7UTY4</accession>
<feature type="transmembrane region" description="Helical" evidence="1">
    <location>
        <begin position="21"/>
        <end position="43"/>
    </location>
</feature>
<keyword evidence="1" id="KW-1133">Transmembrane helix</keyword>
<proteinExistence type="predicted"/>
<protein>
    <submittedName>
        <fullName evidence="2">Uncharacterized protein</fullName>
    </submittedName>
</protein>
<evidence type="ECO:0000256" key="1">
    <source>
        <dbReference type="SAM" id="Phobius"/>
    </source>
</evidence>
<name>A0AAN7UTY4_9PEZI</name>
<comment type="caution">
    <text evidence="2">The sequence shown here is derived from an EMBL/GenBank/DDBJ whole genome shotgun (WGS) entry which is preliminary data.</text>
</comment>
<organism evidence="2 3">
    <name type="scientific">Xylaria bambusicola</name>
    <dbReference type="NCBI Taxonomy" id="326684"/>
    <lineage>
        <taxon>Eukaryota</taxon>
        <taxon>Fungi</taxon>
        <taxon>Dikarya</taxon>
        <taxon>Ascomycota</taxon>
        <taxon>Pezizomycotina</taxon>
        <taxon>Sordariomycetes</taxon>
        <taxon>Xylariomycetidae</taxon>
        <taxon>Xylariales</taxon>
        <taxon>Xylariaceae</taxon>
        <taxon>Xylaria</taxon>
    </lineage>
</organism>
<dbReference type="Proteomes" id="UP001305414">
    <property type="component" value="Unassembled WGS sequence"/>
</dbReference>
<keyword evidence="1" id="KW-0812">Transmembrane</keyword>
<evidence type="ECO:0000313" key="2">
    <source>
        <dbReference type="EMBL" id="KAK5634029.1"/>
    </source>
</evidence>
<sequence length="401" mass="45892">MYRFMNERPNRRPRLSRKWSRVVLCVLASVAGLILVGAVLDWISELEDSSQCSFPLKAADPNVRPHEYENTFATYRQFGPKCSISSLELHGPYEPVCPDRPSMLTAMSSGGRIGRDAIYIPRGCDMRWFTTEEVCKILGHFSQVILVGDSMLRHVIGALNIIVREDLGYGGVTDWNFDSREMERCFCNDQFDVTDCSVQGIYKTEDVIKHDPGSLACPRLVPGWSTDLRMEQMVRYPIEDVELERLERAIDTKSNSRKAFILGHGLWNNLELDKSKAWLDTVIKVIDSRLKLRRKRYPGRNMPILLMTPNAAGEKKPDEYIVTQGNKALVRFEHSMAQETAKQNIDHLGTWNMSIQANLYDGVHMDMKGNLLKAMMVVNWLYLLAKEEDMTKTRRVPIIAE</sequence>
<gene>
    <name evidence="2" type="ORF">RRF57_009743</name>
</gene>
<keyword evidence="3" id="KW-1185">Reference proteome</keyword>
<dbReference type="AlphaFoldDB" id="A0AAN7UTY4"/>
<dbReference type="EMBL" id="JAWHQM010000037">
    <property type="protein sequence ID" value="KAK5634029.1"/>
    <property type="molecule type" value="Genomic_DNA"/>
</dbReference>
<keyword evidence="1" id="KW-0472">Membrane</keyword>